<feature type="region of interest" description="Disordered" evidence="3">
    <location>
        <begin position="1"/>
        <end position="45"/>
    </location>
</feature>
<name>A0A1G8XAT2_9ACTN</name>
<evidence type="ECO:0000313" key="4">
    <source>
        <dbReference type="EMBL" id="SDJ87487.1"/>
    </source>
</evidence>
<dbReference type="AlphaFoldDB" id="A0A1G8XAT2"/>
<dbReference type="SUPFAM" id="SSF51735">
    <property type="entry name" value="NAD(P)-binding Rossmann-fold domains"/>
    <property type="match status" value="1"/>
</dbReference>
<dbReference type="Proteomes" id="UP000199155">
    <property type="component" value="Unassembled WGS sequence"/>
</dbReference>
<dbReference type="GO" id="GO:0016491">
    <property type="term" value="F:oxidoreductase activity"/>
    <property type="evidence" value="ECO:0007669"/>
    <property type="project" value="UniProtKB-KW"/>
</dbReference>
<proteinExistence type="inferred from homology"/>
<dbReference type="STRING" id="417292.SAMN05421806_10394"/>
<dbReference type="Gene3D" id="3.40.50.720">
    <property type="entry name" value="NAD(P)-binding Rossmann-like Domain"/>
    <property type="match status" value="1"/>
</dbReference>
<protein>
    <submittedName>
        <fullName evidence="4">NAD(P)-dependent dehydrogenase, short-chain alcohol dehydrogenase family</fullName>
    </submittedName>
</protein>
<dbReference type="PANTHER" id="PTHR24321:SF8">
    <property type="entry name" value="ESTRADIOL 17-BETA-DEHYDROGENASE 8-RELATED"/>
    <property type="match status" value="1"/>
</dbReference>
<dbReference type="InterPro" id="IPR036291">
    <property type="entry name" value="NAD(P)-bd_dom_sf"/>
</dbReference>
<dbReference type="CDD" id="cd05233">
    <property type="entry name" value="SDR_c"/>
    <property type="match status" value="1"/>
</dbReference>
<dbReference type="FunFam" id="3.40.50.720:FF:000084">
    <property type="entry name" value="Short-chain dehydrogenase reductase"/>
    <property type="match status" value="1"/>
</dbReference>
<evidence type="ECO:0000256" key="2">
    <source>
        <dbReference type="ARBA" id="ARBA00023002"/>
    </source>
</evidence>
<gene>
    <name evidence="4" type="ORF">SAMN05421806_10394</name>
</gene>
<organism evidence="4 5">
    <name type="scientific">Streptomyces indicus</name>
    <dbReference type="NCBI Taxonomy" id="417292"/>
    <lineage>
        <taxon>Bacteria</taxon>
        <taxon>Bacillati</taxon>
        <taxon>Actinomycetota</taxon>
        <taxon>Actinomycetes</taxon>
        <taxon>Kitasatosporales</taxon>
        <taxon>Streptomycetaceae</taxon>
        <taxon>Streptomyces</taxon>
    </lineage>
</organism>
<dbReference type="OrthoDB" id="286404at2"/>
<dbReference type="InterPro" id="IPR020904">
    <property type="entry name" value="Sc_DH/Rdtase_CS"/>
</dbReference>
<dbReference type="PROSITE" id="PS00061">
    <property type="entry name" value="ADH_SHORT"/>
    <property type="match status" value="1"/>
</dbReference>
<keyword evidence="2" id="KW-0560">Oxidoreductase</keyword>
<dbReference type="InterPro" id="IPR002347">
    <property type="entry name" value="SDR_fam"/>
</dbReference>
<comment type="similarity">
    <text evidence="1">Belongs to the short-chain dehydrogenases/reductases (SDR) family.</text>
</comment>
<feature type="compositionally biased region" description="Low complexity" evidence="3">
    <location>
        <begin position="1"/>
        <end position="14"/>
    </location>
</feature>
<dbReference type="Pfam" id="PF13561">
    <property type="entry name" value="adh_short_C2"/>
    <property type="match status" value="1"/>
</dbReference>
<dbReference type="PRINTS" id="PR00081">
    <property type="entry name" value="GDHRDH"/>
</dbReference>
<sequence length="301" mass="30306">MSADPGAAGAAGAATEPGRTAEPGATPEAGTAGQPPLDDSPVPDYPGLARLDGRGFVVLGAGNGIGRQTAHALTASGARVVCVDLDKERAEAVAAETGSLAYVADVTRRAAVRDLFADSVRELGAVHGVVDIVGMARYKALADLDDEEWDWHFDLVLRHARLAIEYGGEAVAASGGGPLVFVASVSGLTAAPLHAAYGAAKAGLISLVRSAAVEYGPRGVRVNAVAPGVVWTPRVAALLGEEGRARNAGNAPLGRVAETSDIAAALLFLASPLASYVTGQTLVVDGGVGVKFPYPTIGGAK</sequence>
<dbReference type="RefSeq" id="WP_093608457.1">
    <property type="nucleotide sequence ID" value="NZ_FNFF01000003.1"/>
</dbReference>
<reference evidence="4 5" key="1">
    <citation type="submission" date="2016-10" db="EMBL/GenBank/DDBJ databases">
        <authorList>
            <person name="de Groot N.N."/>
        </authorList>
    </citation>
    <scope>NUCLEOTIDE SEQUENCE [LARGE SCALE GENOMIC DNA]</scope>
    <source>
        <strain evidence="4 5">CGMCC 4.5727</strain>
    </source>
</reference>
<evidence type="ECO:0000313" key="5">
    <source>
        <dbReference type="Proteomes" id="UP000199155"/>
    </source>
</evidence>
<accession>A0A1G8XAT2</accession>
<keyword evidence="5" id="KW-1185">Reference proteome</keyword>
<dbReference type="PANTHER" id="PTHR24321">
    <property type="entry name" value="DEHYDROGENASES, SHORT CHAIN"/>
    <property type="match status" value="1"/>
</dbReference>
<evidence type="ECO:0000256" key="1">
    <source>
        <dbReference type="ARBA" id="ARBA00006484"/>
    </source>
</evidence>
<dbReference type="EMBL" id="FNFF01000003">
    <property type="protein sequence ID" value="SDJ87487.1"/>
    <property type="molecule type" value="Genomic_DNA"/>
</dbReference>
<evidence type="ECO:0000256" key="3">
    <source>
        <dbReference type="SAM" id="MobiDB-lite"/>
    </source>
</evidence>